<evidence type="ECO:0000256" key="1">
    <source>
        <dbReference type="SAM" id="Phobius"/>
    </source>
</evidence>
<reference evidence="2" key="1">
    <citation type="journal article" date="2023" name="Mol. Phylogenet. Evol.">
        <title>Genome-scale phylogeny and comparative genomics of the fungal order Sordariales.</title>
        <authorList>
            <person name="Hensen N."/>
            <person name="Bonometti L."/>
            <person name="Westerberg I."/>
            <person name="Brannstrom I.O."/>
            <person name="Guillou S."/>
            <person name="Cros-Aarteil S."/>
            <person name="Calhoun S."/>
            <person name="Haridas S."/>
            <person name="Kuo A."/>
            <person name="Mondo S."/>
            <person name="Pangilinan J."/>
            <person name="Riley R."/>
            <person name="LaButti K."/>
            <person name="Andreopoulos B."/>
            <person name="Lipzen A."/>
            <person name="Chen C."/>
            <person name="Yan M."/>
            <person name="Daum C."/>
            <person name="Ng V."/>
            <person name="Clum A."/>
            <person name="Steindorff A."/>
            <person name="Ohm R.A."/>
            <person name="Martin F."/>
            <person name="Silar P."/>
            <person name="Natvig D.O."/>
            <person name="Lalanne C."/>
            <person name="Gautier V."/>
            <person name="Ament-Velasquez S.L."/>
            <person name="Kruys A."/>
            <person name="Hutchinson M.I."/>
            <person name="Powell A.J."/>
            <person name="Barry K."/>
            <person name="Miller A.N."/>
            <person name="Grigoriev I.V."/>
            <person name="Debuchy R."/>
            <person name="Gladieux P."/>
            <person name="Hiltunen Thoren M."/>
            <person name="Johannesson H."/>
        </authorList>
    </citation>
    <scope>NUCLEOTIDE SEQUENCE</scope>
    <source>
        <strain evidence="2">CBS 333.67</strain>
    </source>
</reference>
<feature type="transmembrane region" description="Helical" evidence="1">
    <location>
        <begin position="362"/>
        <end position="381"/>
    </location>
</feature>
<comment type="caution">
    <text evidence="2">The sequence shown here is derived from an EMBL/GenBank/DDBJ whole genome shotgun (WGS) entry which is preliminary data.</text>
</comment>
<proteinExistence type="predicted"/>
<keyword evidence="1" id="KW-0472">Membrane</keyword>
<evidence type="ECO:0000313" key="3">
    <source>
        <dbReference type="Proteomes" id="UP001273166"/>
    </source>
</evidence>
<keyword evidence="1" id="KW-0812">Transmembrane</keyword>
<feature type="transmembrane region" description="Helical" evidence="1">
    <location>
        <begin position="237"/>
        <end position="259"/>
    </location>
</feature>
<sequence length="420" mass="46258">MNFTLTVPEGSTNHGNPKLLCTPPEWYDFIIFFFTNYVAHAATVVPEPGQSPVMAALQILLALTLPGSAVFRAVNAIARHAATETKDPLRRAARANALCMVLKKRPATKFLVAIRSRDNRSEVESGDTAGNSIRVESWQPKEKTFRSHPIPPDATVHGEYWLHEDYYFAVVLPTASLTLSFDHDGRNPEDIDLGNLHHSKAVLASSHNILKLSISYVQAMWATATVYRARRDQIHQYGYAAFGLTVAPYAVMSILNTLANMLTPEYPAMFVIRTPAMADAERENKGFFKGAIRVDLENANNTTEGTPTRGAEMLPELRPLVKIPTSVILASLLLSLVPLAIVEGLSGFQEGNSSQLERGFTMSWLIVGTIYGVLAGINAGLSGPGDEVVTSMMAVIQTSRTRRYFRLKVGDGWHKYKCPR</sequence>
<keyword evidence="3" id="KW-1185">Reference proteome</keyword>
<accession>A0AAJ0LZX9</accession>
<dbReference type="Proteomes" id="UP001273166">
    <property type="component" value="Unassembled WGS sequence"/>
</dbReference>
<organism evidence="2 3">
    <name type="scientific">Chaetomium strumarium</name>
    <dbReference type="NCBI Taxonomy" id="1170767"/>
    <lineage>
        <taxon>Eukaryota</taxon>
        <taxon>Fungi</taxon>
        <taxon>Dikarya</taxon>
        <taxon>Ascomycota</taxon>
        <taxon>Pezizomycotina</taxon>
        <taxon>Sordariomycetes</taxon>
        <taxon>Sordariomycetidae</taxon>
        <taxon>Sordariales</taxon>
        <taxon>Chaetomiaceae</taxon>
        <taxon>Chaetomium</taxon>
    </lineage>
</organism>
<dbReference type="RefSeq" id="XP_062719666.1">
    <property type="nucleotide sequence ID" value="XM_062870994.1"/>
</dbReference>
<protein>
    <submittedName>
        <fullName evidence="2">Uncharacterized protein</fullName>
    </submittedName>
</protein>
<evidence type="ECO:0000313" key="2">
    <source>
        <dbReference type="EMBL" id="KAK3303886.1"/>
    </source>
</evidence>
<dbReference type="GeneID" id="87889823"/>
<dbReference type="EMBL" id="JAUDZG010000005">
    <property type="protein sequence ID" value="KAK3303886.1"/>
    <property type="molecule type" value="Genomic_DNA"/>
</dbReference>
<dbReference type="AlphaFoldDB" id="A0AAJ0LZX9"/>
<feature type="transmembrane region" description="Helical" evidence="1">
    <location>
        <begin position="323"/>
        <end position="342"/>
    </location>
</feature>
<name>A0AAJ0LZX9_9PEZI</name>
<reference evidence="2" key="2">
    <citation type="submission" date="2023-06" db="EMBL/GenBank/DDBJ databases">
        <authorList>
            <consortium name="Lawrence Berkeley National Laboratory"/>
            <person name="Mondo S.J."/>
            <person name="Hensen N."/>
            <person name="Bonometti L."/>
            <person name="Westerberg I."/>
            <person name="Brannstrom I.O."/>
            <person name="Guillou S."/>
            <person name="Cros-Aarteil S."/>
            <person name="Calhoun S."/>
            <person name="Haridas S."/>
            <person name="Kuo A."/>
            <person name="Pangilinan J."/>
            <person name="Riley R."/>
            <person name="Labutti K."/>
            <person name="Andreopoulos B."/>
            <person name="Lipzen A."/>
            <person name="Chen C."/>
            <person name="Yanf M."/>
            <person name="Daum C."/>
            <person name="Ng V."/>
            <person name="Clum A."/>
            <person name="Steindorff A."/>
            <person name="Ohm R."/>
            <person name="Martin F."/>
            <person name="Silar P."/>
            <person name="Natvig D."/>
            <person name="Lalanne C."/>
            <person name="Gautier V."/>
            <person name="Ament-Velasquez S.L."/>
            <person name="Kruys A."/>
            <person name="Hutchinson M.I."/>
            <person name="Powell A.J."/>
            <person name="Barry K."/>
            <person name="Miller A.N."/>
            <person name="Grigoriev I.V."/>
            <person name="Debuchy R."/>
            <person name="Gladieux P."/>
            <person name="Thoren M.H."/>
            <person name="Johannesson H."/>
        </authorList>
    </citation>
    <scope>NUCLEOTIDE SEQUENCE</scope>
    <source>
        <strain evidence="2">CBS 333.67</strain>
    </source>
</reference>
<keyword evidence="1" id="KW-1133">Transmembrane helix</keyword>
<gene>
    <name evidence="2" type="ORF">B0T15DRAFT_575445</name>
</gene>